<protein>
    <submittedName>
        <fullName evidence="1">Uncharacterized protein</fullName>
    </submittedName>
</protein>
<evidence type="ECO:0000313" key="2">
    <source>
        <dbReference type="Proteomes" id="UP000184170"/>
    </source>
</evidence>
<evidence type="ECO:0000313" key="1">
    <source>
        <dbReference type="EMBL" id="SHF27011.1"/>
    </source>
</evidence>
<dbReference type="Proteomes" id="UP000184170">
    <property type="component" value="Unassembled WGS sequence"/>
</dbReference>
<organism evidence="1 2">
    <name type="scientific">Microbulbifer donghaiensis</name>
    <dbReference type="NCBI Taxonomy" id="494016"/>
    <lineage>
        <taxon>Bacteria</taxon>
        <taxon>Pseudomonadati</taxon>
        <taxon>Pseudomonadota</taxon>
        <taxon>Gammaproteobacteria</taxon>
        <taxon>Cellvibrionales</taxon>
        <taxon>Microbulbiferaceae</taxon>
        <taxon>Microbulbifer</taxon>
    </lineage>
</organism>
<name>A0A1M5A9M3_9GAMM</name>
<dbReference type="AlphaFoldDB" id="A0A1M5A9M3"/>
<dbReference type="EMBL" id="FQVA01000001">
    <property type="protein sequence ID" value="SHF27011.1"/>
    <property type="molecule type" value="Genomic_DNA"/>
</dbReference>
<reference evidence="2" key="1">
    <citation type="submission" date="2016-11" db="EMBL/GenBank/DDBJ databases">
        <authorList>
            <person name="Varghese N."/>
            <person name="Submissions S."/>
        </authorList>
    </citation>
    <scope>NUCLEOTIDE SEQUENCE [LARGE SCALE GENOMIC DNA]</scope>
    <source>
        <strain evidence="2">CGMCC 1.7063</strain>
    </source>
</reference>
<proteinExistence type="predicted"/>
<gene>
    <name evidence="1" type="ORF">SAMN04487965_1794</name>
</gene>
<sequence>MSARAWTPTYSYAGINRIRFKGLRFAIVQIRSASQAVATP</sequence>
<keyword evidence="2" id="KW-1185">Reference proteome</keyword>
<accession>A0A1M5A9M3</accession>